<organism evidence="2 3">
    <name type="scientific">Cohnella luojiensis</name>
    <dbReference type="NCBI Taxonomy" id="652876"/>
    <lineage>
        <taxon>Bacteria</taxon>
        <taxon>Bacillati</taxon>
        <taxon>Bacillota</taxon>
        <taxon>Bacilli</taxon>
        <taxon>Bacillales</taxon>
        <taxon>Paenibacillaceae</taxon>
        <taxon>Cohnella</taxon>
    </lineage>
</organism>
<sequence length="240" mass="27375">MIYTITSISLAMTLMMSAPQEAYQLIQSVKFSSPDTRVMHRAELFGPIIRFPQGMVLKIDGKVVGRIESGNAMSRIMLGDVTNDRLDEVFLFQNSFGSAGAMGLTVYSLVDNDWKPIFTSSSVTTGNDKERFNSEYAGNKRIRFYDQGTGLSGVLDMSVSPFPEERLRMMRFQTDPISEIVVHYENMDCIIETVQWIFAFSHPNAAFSVHNFYLYNYVKRKFLLYETKMQDTKGVILARK</sequence>
<feature type="chain" id="PRO_5039532987" evidence="1">
    <location>
        <begin position="23"/>
        <end position="240"/>
    </location>
</feature>
<comment type="caution">
    <text evidence="2">The sequence shown here is derived from an EMBL/GenBank/DDBJ whole genome shotgun (WGS) entry which is preliminary data.</text>
</comment>
<name>A0A4Y8LV99_9BACL</name>
<gene>
    <name evidence="2" type="ORF">E2980_14930</name>
</gene>
<protein>
    <submittedName>
        <fullName evidence="2">Uncharacterized protein</fullName>
    </submittedName>
</protein>
<proteinExistence type="predicted"/>
<feature type="signal peptide" evidence="1">
    <location>
        <begin position="1"/>
        <end position="22"/>
    </location>
</feature>
<evidence type="ECO:0000313" key="3">
    <source>
        <dbReference type="Proteomes" id="UP000297900"/>
    </source>
</evidence>
<dbReference type="AlphaFoldDB" id="A0A4Y8LV99"/>
<dbReference type="EMBL" id="SOMN01000022">
    <property type="protein sequence ID" value="TFE24839.1"/>
    <property type="molecule type" value="Genomic_DNA"/>
</dbReference>
<keyword evidence="1" id="KW-0732">Signal</keyword>
<keyword evidence="3" id="KW-1185">Reference proteome</keyword>
<dbReference type="Proteomes" id="UP000297900">
    <property type="component" value="Unassembled WGS sequence"/>
</dbReference>
<dbReference type="RefSeq" id="WP_167747140.1">
    <property type="nucleotide sequence ID" value="NZ_SOMN01000022.1"/>
</dbReference>
<evidence type="ECO:0000256" key="1">
    <source>
        <dbReference type="SAM" id="SignalP"/>
    </source>
</evidence>
<accession>A0A4Y8LV99</accession>
<reference evidence="2 3" key="1">
    <citation type="submission" date="2019-03" db="EMBL/GenBank/DDBJ databases">
        <title>Cohnella endophytica sp. nov., a novel endophytic bacterium isolated from bark of Sonneratia apetala.</title>
        <authorList>
            <person name="Tuo L."/>
        </authorList>
    </citation>
    <scope>NUCLEOTIDE SEQUENCE [LARGE SCALE GENOMIC DNA]</scope>
    <source>
        <strain evidence="2 3">CCTCC AB 208254</strain>
    </source>
</reference>
<evidence type="ECO:0000313" key="2">
    <source>
        <dbReference type="EMBL" id="TFE24839.1"/>
    </source>
</evidence>